<keyword evidence="4 8" id="KW-0479">Metal-binding</keyword>
<organism evidence="11 12">
    <name type="scientific">Phaeosphaeria nodorum (strain SN15 / ATCC MYA-4574 / FGSC 10173)</name>
    <name type="common">Glume blotch fungus</name>
    <name type="synonym">Parastagonospora nodorum</name>
    <dbReference type="NCBI Taxonomy" id="321614"/>
    <lineage>
        <taxon>Eukaryota</taxon>
        <taxon>Fungi</taxon>
        <taxon>Dikarya</taxon>
        <taxon>Ascomycota</taxon>
        <taxon>Pezizomycotina</taxon>
        <taxon>Dothideomycetes</taxon>
        <taxon>Pleosporomycetidae</taxon>
        <taxon>Pleosporales</taxon>
        <taxon>Pleosporineae</taxon>
        <taxon>Phaeosphaeriaceae</taxon>
        <taxon>Parastagonospora</taxon>
    </lineage>
</organism>
<dbReference type="PANTHER" id="PTHR24287:SF17">
    <property type="entry name" value="P450, PUTATIVE (EUROFUNG)-RELATED"/>
    <property type="match status" value="1"/>
</dbReference>
<dbReference type="CDD" id="cd11063">
    <property type="entry name" value="CYP52"/>
    <property type="match status" value="1"/>
</dbReference>
<evidence type="ECO:0000256" key="3">
    <source>
        <dbReference type="ARBA" id="ARBA00022617"/>
    </source>
</evidence>
<sequence length="512" mass="58354">MFDAVTSKNWQGLYTEQFIILIGIVVATVSVKRWLARRHFIRTHGCKPVASSLNKDPFLGLDALFTGLRYIREHKILELTCELFRDHGNTWTVKEFHHNAIVTIESENIKTILSLKFQDYGIAFRLAPFQPLLGEGIFDTDGERWASSRALVRPSFTREQIADLASLEDLIQDLFVLLPRDGRTVVDLQDAFFRYTLDSATEFLFGQAVGSLKGHSSDQKFAQAFKYAQEAIITRGALGPLSMFWRDRKANECNRICRDFARQFVDDAIHMSQSMKQDEAQNEPGKRKRVIFSYELASRTNDPERILDEVMNLLVAGRDTTASLLGNLFFMLAKNPAIWDRLRSEVAVLEGRTPTYEDLHKLKYVKCCVNESLRLHPVVPRNSRMAIRDTVLPLGGGPDGLQPVFVPKGTHASYNLYAMHRRKDIYGPDADDFRPERWLDGTLQPRWGFLPFNGGPRICIGQRFALTEVEYVLVRMVQEFRILESQDPGPWEESLALTLCSRNGTKVCLTAA</sequence>
<dbReference type="PRINTS" id="PR00385">
    <property type="entry name" value="P450"/>
</dbReference>
<comment type="similarity">
    <text evidence="2 9">Belongs to the cytochrome P450 family.</text>
</comment>
<evidence type="ECO:0000256" key="9">
    <source>
        <dbReference type="RuleBase" id="RU000461"/>
    </source>
</evidence>
<keyword evidence="6 8" id="KW-0408">Iron</keyword>
<keyword evidence="10" id="KW-1133">Transmembrane helix</keyword>
<dbReference type="AlphaFoldDB" id="A0A7U2EX35"/>
<dbReference type="PANTHER" id="PTHR24287">
    <property type="entry name" value="P450, PUTATIVE (EUROFUNG)-RELATED"/>
    <property type="match status" value="1"/>
</dbReference>
<gene>
    <name evidence="11" type="ORF">JI435_305910</name>
</gene>
<evidence type="ECO:0000256" key="8">
    <source>
        <dbReference type="PIRSR" id="PIRSR602402-1"/>
    </source>
</evidence>
<dbReference type="GO" id="GO:0020037">
    <property type="term" value="F:heme binding"/>
    <property type="evidence" value="ECO:0007669"/>
    <property type="project" value="InterPro"/>
</dbReference>
<keyword evidence="3 8" id="KW-0349">Heme</keyword>
<dbReference type="VEuPathDB" id="FungiDB:JI435_305910"/>
<dbReference type="Proteomes" id="UP000663193">
    <property type="component" value="Chromosome 2"/>
</dbReference>
<evidence type="ECO:0008006" key="13">
    <source>
        <dbReference type="Google" id="ProtNLM"/>
    </source>
</evidence>
<feature type="binding site" description="axial binding residue" evidence="8">
    <location>
        <position position="459"/>
    </location>
    <ligand>
        <name>heme</name>
        <dbReference type="ChEBI" id="CHEBI:30413"/>
    </ligand>
    <ligandPart>
        <name>Fe</name>
        <dbReference type="ChEBI" id="CHEBI:18248"/>
    </ligandPart>
</feature>
<evidence type="ECO:0000256" key="7">
    <source>
        <dbReference type="ARBA" id="ARBA00023033"/>
    </source>
</evidence>
<keyword evidence="7 9" id="KW-0503">Monooxygenase</keyword>
<dbReference type="OrthoDB" id="1470350at2759"/>
<protein>
    <recommendedName>
        <fullName evidence="13">N-alkane-inducible cytochrome P450</fullName>
    </recommendedName>
</protein>
<dbReference type="PRINTS" id="PR01239">
    <property type="entry name" value="EP450IICYP52"/>
</dbReference>
<keyword evidence="5 9" id="KW-0560">Oxidoreductase</keyword>
<dbReference type="Pfam" id="PF00067">
    <property type="entry name" value="p450"/>
    <property type="match status" value="1"/>
</dbReference>
<dbReference type="PRINTS" id="PR00464">
    <property type="entry name" value="EP450II"/>
</dbReference>
<evidence type="ECO:0000256" key="5">
    <source>
        <dbReference type="ARBA" id="ARBA00023002"/>
    </source>
</evidence>
<evidence type="ECO:0000313" key="12">
    <source>
        <dbReference type="Proteomes" id="UP000663193"/>
    </source>
</evidence>
<dbReference type="SUPFAM" id="SSF48264">
    <property type="entry name" value="Cytochrome P450"/>
    <property type="match status" value="1"/>
</dbReference>
<comment type="cofactor">
    <cofactor evidence="1 8">
        <name>heme</name>
        <dbReference type="ChEBI" id="CHEBI:30413"/>
    </cofactor>
</comment>
<evidence type="ECO:0000256" key="1">
    <source>
        <dbReference type="ARBA" id="ARBA00001971"/>
    </source>
</evidence>
<dbReference type="InterPro" id="IPR036396">
    <property type="entry name" value="Cyt_P450_sf"/>
</dbReference>
<dbReference type="InterPro" id="IPR047146">
    <property type="entry name" value="Cyt_P450_E_CYP52_fungi"/>
</dbReference>
<evidence type="ECO:0000256" key="4">
    <source>
        <dbReference type="ARBA" id="ARBA00022723"/>
    </source>
</evidence>
<evidence type="ECO:0000313" key="11">
    <source>
        <dbReference type="EMBL" id="QRC92554.1"/>
    </source>
</evidence>
<dbReference type="EMBL" id="CP069024">
    <property type="protein sequence ID" value="QRC92554.1"/>
    <property type="molecule type" value="Genomic_DNA"/>
</dbReference>
<dbReference type="GO" id="GO:0005506">
    <property type="term" value="F:iron ion binding"/>
    <property type="evidence" value="ECO:0007669"/>
    <property type="project" value="InterPro"/>
</dbReference>
<dbReference type="OMA" id="WGPFGAG"/>
<evidence type="ECO:0000256" key="10">
    <source>
        <dbReference type="SAM" id="Phobius"/>
    </source>
</evidence>
<reference evidence="12" key="1">
    <citation type="journal article" date="2021" name="BMC Genomics">
        <title>Chromosome-level genome assembly and manually-curated proteome of model necrotroph Parastagonospora nodorum Sn15 reveals a genome-wide trove of candidate effector homologs, and redundancy of virulence-related functions within an accessory chromosome.</title>
        <authorList>
            <person name="Bertazzoni S."/>
            <person name="Jones D.A.B."/>
            <person name="Phan H.T."/>
            <person name="Tan K.-C."/>
            <person name="Hane J.K."/>
        </authorList>
    </citation>
    <scope>NUCLEOTIDE SEQUENCE [LARGE SCALE GENOMIC DNA]</scope>
    <source>
        <strain evidence="12">SN15 / ATCC MYA-4574 / FGSC 10173)</strain>
    </source>
</reference>
<keyword evidence="12" id="KW-1185">Reference proteome</keyword>
<feature type="transmembrane region" description="Helical" evidence="10">
    <location>
        <begin position="18"/>
        <end position="35"/>
    </location>
</feature>
<dbReference type="Gene3D" id="1.10.630.10">
    <property type="entry name" value="Cytochrome P450"/>
    <property type="match status" value="1"/>
</dbReference>
<dbReference type="InterPro" id="IPR002974">
    <property type="entry name" value="Cyt_P450_E_CYP52_ascomycetes"/>
</dbReference>
<keyword evidence="10" id="KW-0812">Transmembrane</keyword>
<evidence type="ECO:0000256" key="2">
    <source>
        <dbReference type="ARBA" id="ARBA00010617"/>
    </source>
</evidence>
<name>A0A7U2EX35_PHANO</name>
<dbReference type="GO" id="GO:0016712">
    <property type="term" value="F:oxidoreductase activity, acting on paired donors, with incorporation or reduction of molecular oxygen, reduced flavin or flavoprotein as one donor, and incorporation of one atom of oxygen"/>
    <property type="evidence" value="ECO:0007669"/>
    <property type="project" value="InterPro"/>
</dbReference>
<dbReference type="InterPro" id="IPR017972">
    <property type="entry name" value="Cyt_P450_CS"/>
</dbReference>
<dbReference type="PROSITE" id="PS00086">
    <property type="entry name" value="CYTOCHROME_P450"/>
    <property type="match status" value="1"/>
</dbReference>
<evidence type="ECO:0000256" key="6">
    <source>
        <dbReference type="ARBA" id="ARBA00023004"/>
    </source>
</evidence>
<proteinExistence type="inferred from homology"/>
<dbReference type="InterPro" id="IPR001128">
    <property type="entry name" value="Cyt_P450"/>
</dbReference>
<accession>A0A7U2EX35</accession>
<dbReference type="InterPro" id="IPR002402">
    <property type="entry name" value="Cyt_P450_E_grp-II"/>
</dbReference>
<keyword evidence="10" id="KW-0472">Membrane</keyword>